<dbReference type="EMBL" id="CP002542">
    <property type="protein sequence ID" value="AEA43097.1"/>
    <property type="molecule type" value="Genomic_DNA"/>
</dbReference>
<gene>
    <name evidence="2" type="ordered locus">Fluta_1100</name>
</gene>
<evidence type="ECO:0008006" key="4">
    <source>
        <dbReference type="Google" id="ProtNLM"/>
    </source>
</evidence>
<dbReference type="Gene3D" id="3.30.1150.10">
    <property type="match status" value="1"/>
</dbReference>
<accession>F2IAG1</accession>
<dbReference type="KEGG" id="fte:Fluta_1100"/>
<dbReference type="STRING" id="755732.Fluta_1100"/>
<keyword evidence="3" id="KW-1185">Reference proteome</keyword>
<proteinExistence type="predicted"/>
<evidence type="ECO:0000313" key="2">
    <source>
        <dbReference type="EMBL" id="AEA43097.1"/>
    </source>
</evidence>
<sequence precursor="true">MKQLLNRTIHWLFDLKYNRNNMQFTMLILAFCCLSISFGQSIKQQNKQLEVKRDAQKKEADSLFSEDSSLKEASFDLENENIARMKNVLDEYYVTEETKFDFHSLINETNDSLIDWSQFYRYDEVSLEKLEIFQAKLGDPVVVLRLELGIGTFLAERKRMTPKQYNASLRQEISFFERISSDLKSNIIAAKKKLQVHKADSSQIAYWFQLISRTSDYCQKMRNQFPSKTKDGWICGTRDDDEGVKNLFEESETTNEVPYEKMPEFPGGWKVLKQYLTDEVEKAGVKSEDPDRKNVYVKFRINDNGEIMDALIKIAPDCFQCETEIKRIIRHMPRWIPATKGGHPVSTLYHLPIKIN</sequence>
<dbReference type="AlphaFoldDB" id="F2IAG1"/>
<protein>
    <recommendedName>
        <fullName evidence="4">TonB C-terminal domain-containing protein</fullName>
    </recommendedName>
</protein>
<reference evidence="3" key="2">
    <citation type="submission" date="2011-02" db="EMBL/GenBank/DDBJ databases">
        <title>The complete genome of Fluviicola taffensis DSM 16823.</title>
        <authorList>
            <consortium name="US DOE Joint Genome Institute (JGI-PGF)"/>
            <person name="Lucas S."/>
            <person name="Copeland A."/>
            <person name="Lapidus A."/>
            <person name="Bruce D."/>
            <person name="Goodwin L."/>
            <person name="Pitluck S."/>
            <person name="Kyrpides N."/>
            <person name="Mavromatis K."/>
            <person name="Ivanova N."/>
            <person name="Mikhailova N."/>
            <person name="Pagani I."/>
            <person name="Chertkov O."/>
            <person name="Detter J.C."/>
            <person name="Han C."/>
            <person name="Tapia R."/>
            <person name="Land M."/>
            <person name="Hauser L."/>
            <person name="Markowitz V."/>
            <person name="Cheng J.-F."/>
            <person name="Hugenholtz P."/>
            <person name="Woyke T."/>
            <person name="Wu D."/>
            <person name="Tindall B."/>
            <person name="Pomrenke H.G."/>
            <person name="Brambilla E."/>
            <person name="Klenk H.-P."/>
            <person name="Eisen J.A."/>
        </authorList>
    </citation>
    <scope>NUCLEOTIDE SEQUENCE [LARGE SCALE GENOMIC DNA]</scope>
    <source>
        <strain evidence="3">DSM 16823 / RW262 / RW262</strain>
    </source>
</reference>
<dbReference type="Proteomes" id="UP000007463">
    <property type="component" value="Chromosome"/>
</dbReference>
<evidence type="ECO:0000256" key="1">
    <source>
        <dbReference type="SAM" id="Coils"/>
    </source>
</evidence>
<reference evidence="2 3" key="1">
    <citation type="journal article" date="2011" name="Stand. Genomic Sci.">
        <title>Complete genome sequence of the gliding freshwater bacterium Fluviicola taffensis type strain (RW262).</title>
        <authorList>
            <person name="Woyke T."/>
            <person name="Chertkov O."/>
            <person name="Lapidus A."/>
            <person name="Nolan M."/>
            <person name="Lucas S."/>
            <person name="Del Rio T.G."/>
            <person name="Tice H."/>
            <person name="Cheng J.F."/>
            <person name="Tapia R."/>
            <person name="Han C."/>
            <person name="Goodwin L."/>
            <person name="Pitluck S."/>
            <person name="Liolios K."/>
            <person name="Pagani I."/>
            <person name="Ivanova N."/>
            <person name="Huntemann M."/>
            <person name="Mavromatis K."/>
            <person name="Mikhailova N."/>
            <person name="Pati A."/>
            <person name="Chen A."/>
            <person name="Palaniappan K."/>
            <person name="Land M."/>
            <person name="Hauser L."/>
            <person name="Brambilla E.M."/>
            <person name="Rohde M."/>
            <person name="Mwirichia R."/>
            <person name="Sikorski J."/>
            <person name="Tindall B.J."/>
            <person name="Goker M."/>
            <person name="Bristow J."/>
            <person name="Eisen J.A."/>
            <person name="Markowitz V."/>
            <person name="Hugenholtz P."/>
            <person name="Klenk H.P."/>
            <person name="Kyrpides N.C."/>
        </authorList>
    </citation>
    <scope>NUCLEOTIDE SEQUENCE [LARGE SCALE GENOMIC DNA]</scope>
    <source>
        <strain evidence="3">DSM 16823 / RW262 / RW262</strain>
    </source>
</reference>
<evidence type="ECO:0000313" key="3">
    <source>
        <dbReference type="Proteomes" id="UP000007463"/>
    </source>
</evidence>
<organism evidence="2 3">
    <name type="scientific">Fluviicola taffensis (strain DSM 16823 / NCIMB 13979 / RW262)</name>
    <dbReference type="NCBI Taxonomy" id="755732"/>
    <lineage>
        <taxon>Bacteria</taxon>
        <taxon>Pseudomonadati</taxon>
        <taxon>Bacteroidota</taxon>
        <taxon>Flavobacteriia</taxon>
        <taxon>Flavobacteriales</taxon>
        <taxon>Crocinitomicaceae</taxon>
        <taxon>Fluviicola</taxon>
    </lineage>
</organism>
<feature type="coiled-coil region" evidence="1">
    <location>
        <begin position="39"/>
        <end position="66"/>
    </location>
</feature>
<dbReference type="eggNOG" id="COG0810">
    <property type="taxonomic scope" value="Bacteria"/>
</dbReference>
<keyword evidence="1" id="KW-0175">Coiled coil</keyword>
<name>F2IAG1_FLUTR</name>
<dbReference type="HOGENOM" id="CLU_777910_0_0_10"/>